<protein>
    <submittedName>
        <fullName evidence="3">FMN reductase</fullName>
    </submittedName>
</protein>
<dbReference type="RefSeq" id="WP_063977973.1">
    <property type="nucleotide sequence ID" value="NZ_FCOK02000071.1"/>
</dbReference>
<dbReference type="InterPro" id="IPR002563">
    <property type="entry name" value="Flavin_Rdtase-like_dom"/>
</dbReference>
<gene>
    <name evidence="3" type="ORF">AWB69_07146</name>
</gene>
<proteinExistence type="predicted"/>
<sequence>MQRDSGLLESAAEGRGKAVTEEDTLRAAFLDSMASNSTSVHVVTTGAGDQRFGVTVSACSSVCADPPTLLVCINTRSPANAALAANEVFAVNLLNVAQRGIADTFAGRSATAKPFDFSCCTHTAGTLGVPLIDGAVAALECRVVAQQVIGTHTVFFGEVAAIKRAPVTHMPLLYCKRDYGQFLAF</sequence>
<dbReference type="GO" id="GO:0006208">
    <property type="term" value="P:pyrimidine nucleobase catabolic process"/>
    <property type="evidence" value="ECO:0007669"/>
    <property type="project" value="TreeGrafter"/>
</dbReference>
<evidence type="ECO:0000256" key="1">
    <source>
        <dbReference type="ARBA" id="ARBA00023002"/>
    </source>
</evidence>
<dbReference type="EMBL" id="FCOK02000071">
    <property type="protein sequence ID" value="SAL63680.1"/>
    <property type="molecule type" value="Genomic_DNA"/>
</dbReference>
<keyword evidence="1" id="KW-0560">Oxidoreductase</keyword>
<dbReference type="SUPFAM" id="SSF50475">
    <property type="entry name" value="FMN-binding split barrel"/>
    <property type="match status" value="1"/>
</dbReference>
<organism evidence="3 4">
    <name type="scientific">Caballeronia udeis</name>
    <dbReference type="NCBI Taxonomy" id="1232866"/>
    <lineage>
        <taxon>Bacteria</taxon>
        <taxon>Pseudomonadati</taxon>
        <taxon>Pseudomonadota</taxon>
        <taxon>Betaproteobacteria</taxon>
        <taxon>Burkholderiales</taxon>
        <taxon>Burkholderiaceae</taxon>
        <taxon>Caballeronia</taxon>
    </lineage>
</organism>
<evidence type="ECO:0000259" key="2">
    <source>
        <dbReference type="SMART" id="SM00903"/>
    </source>
</evidence>
<dbReference type="Gene3D" id="2.30.110.10">
    <property type="entry name" value="Electron Transport, Fmn-binding Protein, Chain A"/>
    <property type="match status" value="1"/>
</dbReference>
<feature type="domain" description="Flavin reductase like" evidence="2">
    <location>
        <begin position="33"/>
        <end position="181"/>
    </location>
</feature>
<dbReference type="OrthoDB" id="8525727at2"/>
<dbReference type="Proteomes" id="UP000054683">
    <property type="component" value="Unassembled WGS sequence"/>
</dbReference>
<dbReference type="Pfam" id="PF01613">
    <property type="entry name" value="Flavin_Reduct"/>
    <property type="match status" value="1"/>
</dbReference>
<dbReference type="GO" id="GO:0042602">
    <property type="term" value="F:riboflavin reductase (NADPH) activity"/>
    <property type="evidence" value="ECO:0007669"/>
    <property type="project" value="TreeGrafter"/>
</dbReference>
<reference evidence="3 4" key="1">
    <citation type="submission" date="2016-01" db="EMBL/GenBank/DDBJ databases">
        <authorList>
            <person name="Oliw E.H."/>
        </authorList>
    </citation>
    <scope>NUCLEOTIDE SEQUENCE [LARGE SCALE GENOMIC DNA]</scope>
    <source>
        <strain evidence="3">LMG 27134</strain>
    </source>
</reference>
<dbReference type="PANTHER" id="PTHR30466:SF1">
    <property type="entry name" value="FMN REDUCTASE (NADH) RUTF"/>
    <property type="match status" value="1"/>
</dbReference>
<dbReference type="GO" id="GO:0010181">
    <property type="term" value="F:FMN binding"/>
    <property type="evidence" value="ECO:0007669"/>
    <property type="project" value="InterPro"/>
</dbReference>
<dbReference type="InterPro" id="IPR012349">
    <property type="entry name" value="Split_barrel_FMN-bd"/>
</dbReference>
<name>A0A158J5T0_9BURK</name>
<dbReference type="InterPro" id="IPR050268">
    <property type="entry name" value="NADH-dep_flavin_reductase"/>
</dbReference>
<accession>A0A158J5T0</accession>
<dbReference type="PANTHER" id="PTHR30466">
    <property type="entry name" value="FLAVIN REDUCTASE"/>
    <property type="match status" value="1"/>
</dbReference>
<dbReference type="AlphaFoldDB" id="A0A158J5T0"/>
<evidence type="ECO:0000313" key="3">
    <source>
        <dbReference type="EMBL" id="SAL63680.1"/>
    </source>
</evidence>
<dbReference type="SMART" id="SM00903">
    <property type="entry name" value="Flavin_Reduct"/>
    <property type="match status" value="1"/>
</dbReference>
<evidence type="ECO:0000313" key="4">
    <source>
        <dbReference type="Proteomes" id="UP000054683"/>
    </source>
</evidence>